<dbReference type="Proteomes" id="UP000054565">
    <property type="component" value="Unassembled WGS sequence"/>
</dbReference>
<gene>
    <name evidence="1" type="ORF">CIRG_09112</name>
</gene>
<sequence>MRDETSKSLSDDVLREQIVTVEGMIRQAYASVDREEDFPKYFRPGGGFLQSEDAGSACSAGLQAGTGRYLSP</sequence>
<accession>A0A0J6YRH8</accession>
<dbReference type="EMBL" id="DS028100">
    <property type="protein sequence ID" value="KMP09879.1"/>
    <property type="molecule type" value="Genomic_DNA"/>
</dbReference>
<dbReference type="STRING" id="404692.A0A0J6YRH8"/>
<proteinExistence type="predicted"/>
<protein>
    <submittedName>
        <fullName evidence="1">Uncharacterized protein</fullName>
    </submittedName>
</protein>
<evidence type="ECO:0000313" key="1">
    <source>
        <dbReference type="EMBL" id="KMP09879.1"/>
    </source>
</evidence>
<organism evidence="1 2">
    <name type="scientific">Coccidioides immitis RMSCC 2394</name>
    <dbReference type="NCBI Taxonomy" id="404692"/>
    <lineage>
        <taxon>Eukaryota</taxon>
        <taxon>Fungi</taxon>
        <taxon>Dikarya</taxon>
        <taxon>Ascomycota</taxon>
        <taxon>Pezizomycotina</taxon>
        <taxon>Eurotiomycetes</taxon>
        <taxon>Eurotiomycetidae</taxon>
        <taxon>Onygenales</taxon>
        <taxon>Onygenaceae</taxon>
        <taxon>Coccidioides</taxon>
    </lineage>
</organism>
<reference evidence="2" key="1">
    <citation type="journal article" date="2010" name="Genome Res.">
        <title>Population genomic sequencing of Coccidioides fungi reveals recent hybridization and transposon control.</title>
        <authorList>
            <person name="Neafsey D.E."/>
            <person name="Barker B.M."/>
            <person name="Sharpton T.J."/>
            <person name="Stajich J.E."/>
            <person name="Park D.J."/>
            <person name="Whiston E."/>
            <person name="Hung C.-Y."/>
            <person name="McMahan C."/>
            <person name="White J."/>
            <person name="Sykes S."/>
            <person name="Heiman D."/>
            <person name="Young S."/>
            <person name="Zeng Q."/>
            <person name="Abouelleil A."/>
            <person name="Aftuck L."/>
            <person name="Bessette D."/>
            <person name="Brown A."/>
            <person name="FitzGerald M."/>
            <person name="Lui A."/>
            <person name="Macdonald J.P."/>
            <person name="Priest M."/>
            <person name="Orbach M.J."/>
            <person name="Galgiani J.N."/>
            <person name="Kirkland T.N."/>
            <person name="Cole G.T."/>
            <person name="Birren B.W."/>
            <person name="Henn M.R."/>
            <person name="Taylor J.W."/>
            <person name="Rounsley S.D."/>
        </authorList>
    </citation>
    <scope>NUCLEOTIDE SEQUENCE [LARGE SCALE GENOMIC DNA]</scope>
    <source>
        <strain evidence="2">RMSCC 2394</strain>
    </source>
</reference>
<dbReference type="AlphaFoldDB" id="A0A0J6YRH8"/>
<evidence type="ECO:0000313" key="2">
    <source>
        <dbReference type="Proteomes" id="UP000054565"/>
    </source>
</evidence>
<name>A0A0J6YRH8_COCIT</name>